<dbReference type="AlphaFoldDB" id="A0A318QR87"/>
<name>A0A318QR87_9PROT</name>
<sequence>MKNEAAAPGLHPTTRAAAASWAVGAAVAARRTGPCAWAAAHNMVVAAAGDATHGGAVGGPILAPMAAPRPGPRAGRRWPRSR</sequence>
<comment type="caution">
    <text evidence="2">The sequence shown here is derived from an EMBL/GenBank/DDBJ whole genome shotgun (WGS) entry which is preliminary data.</text>
</comment>
<evidence type="ECO:0000313" key="2">
    <source>
        <dbReference type="EMBL" id="PYD81545.1"/>
    </source>
</evidence>
<evidence type="ECO:0000313" key="3">
    <source>
        <dbReference type="Proteomes" id="UP000247417"/>
    </source>
</evidence>
<evidence type="ECO:0000256" key="1">
    <source>
        <dbReference type="SAM" id="MobiDB-lite"/>
    </source>
</evidence>
<dbReference type="Proteomes" id="UP000247417">
    <property type="component" value="Unassembled WGS sequence"/>
</dbReference>
<organism evidence="2 3">
    <name type="scientific">Komagataeibacter oboediens</name>
    <dbReference type="NCBI Taxonomy" id="65958"/>
    <lineage>
        <taxon>Bacteria</taxon>
        <taxon>Pseudomonadati</taxon>
        <taxon>Pseudomonadota</taxon>
        <taxon>Alphaproteobacteria</taxon>
        <taxon>Acetobacterales</taxon>
        <taxon>Acetobacteraceae</taxon>
        <taxon>Komagataeibacter</taxon>
    </lineage>
</organism>
<dbReference type="EMBL" id="NKTX01000027">
    <property type="protein sequence ID" value="PYD81545.1"/>
    <property type="molecule type" value="Genomic_DNA"/>
</dbReference>
<reference evidence="2 3" key="1">
    <citation type="submission" date="2017-07" db="EMBL/GenBank/DDBJ databases">
        <title>A draft genome sequence of Komagataeibacter oboediens LMG 18849.</title>
        <authorList>
            <person name="Skraban J."/>
            <person name="Cleenwerck I."/>
            <person name="Vandamme P."/>
            <person name="Trcek J."/>
        </authorList>
    </citation>
    <scope>NUCLEOTIDE SEQUENCE [LARGE SCALE GENOMIC DNA]</scope>
    <source>
        <strain evidence="2 3">LMG 18849</strain>
    </source>
</reference>
<gene>
    <name evidence="2" type="ORF">CFR80_11175</name>
</gene>
<protein>
    <submittedName>
        <fullName evidence="2">Uncharacterized protein</fullName>
    </submittedName>
</protein>
<proteinExistence type="predicted"/>
<accession>A0A318QR87</accession>
<feature type="region of interest" description="Disordered" evidence="1">
    <location>
        <begin position="62"/>
        <end position="82"/>
    </location>
</feature>